<evidence type="ECO:0000313" key="5">
    <source>
        <dbReference type="EMBL" id="MDC7691968.1"/>
    </source>
</evidence>
<sequence length="351" mass="37746">MARIHAAQAIHDALHVAMAADPSVLCYGLGVDDPKRIFGTTAGLQECFGPARVFDMPTAENAMTGIGIGAALGGLRPVMCHQRLDFFLLAMDQLVNNAAKWRYTFGEGHKVPLTLRLILGRGWGQGPTHSQNLQAWFAHVPGLKVVMPATAADAKGLLLSAIFDDDPVVFLEHRWVHSAQGEVADGDVRVPIGQAATLREGDAVTIVAMSYLVAEACHACRALAQAGVHCELIDLRTIKPLDMPTIRASVARTGRLLVLDSGFATGSVAAEIIARISMDHWSLLRAAPQRLAAPDCPEPTSYGLTRQFYTEAVDIVRCVGRMLGLTDLPLDALPPARTHHDVPGDWFTGPF</sequence>
<name>A0ABT5I706_VOGIN</name>
<dbReference type="Proteomes" id="UP001221566">
    <property type="component" value="Unassembled WGS sequence"/>
</dbReference>
<evidence type="ECO:0000313" key="6">
    <source>
        <dbReference type="Proteomes" id="UP001221566"/>
    </source>
</evidence>
<accession>A0ABT5I706</accession>
<reference evidence="5 6" key="1">
    <citation type="submission" date="2023-01" db="EMBL/GenBank/DDBJ databases">
        <title>Novel species of the genus Vogesella isolated from rivers.</title>
        <authorList>
            <person name="Lu H."/>
        </authorList>
    </citation>
    <scope>NUCLEOTIDE SEQUENCE [LARGE SCALE GENOMIC DNA]</scope>
    <source>
        <strain evidence="5 6">SH7W</strain>
    </source>
</reference>
<evidence type="ECO:0000256" key="3">
    <source>
        <dbReference type="ARBA" id="ARBA00023052"/>
    </source>
</evidence>
<feature type="domain" description="Transketolase-like pyrimidine-binding" evidence="4">
    <location>
        <begin position="4"/>
        <end position="178"/>
    </location>
</feature>
<keyword evidence="3" id="KW-0786">Thiamine pyrophosphate</keyword>
<dbReference type="InterPro" id="IPR005475">
    <property type="entry name" value="Transketolase-like_Pyr-bd"/>
</dbReference>
<evidence type="ECO:0000256" key="1">
    <source>
        <dbReference type="ARBA" id="ARBA00001964"/>
    </source>
</evidence>
<dbReference type="RefSeq" id="WP_272803775.1">
    <property type="nucleotide sequence ID" value="NZ_JAQQKY010000009.1"/>
</dbReference>
<dbReference type="PANTHER" id="PTHR43257">
    <property type="entry name" value="PYRUVATE DEHYDROGENASE E1 COMPONENT BETA SUBUNIT"/>
    <property type="match status" value="1"/>
</dbReference>
<protein>
    <submittedName>
        <fullName evidence="5">Transketolase C-terminal domain-containing protein</fullName>
    </submittedName>
</protein>
<dbReference type="Pfam" id="PF02779">
    <property type="entry name" value="Transket_pyr"/>
    <property type="match status" value="1"/>
</dbReference>
<dbReference type="SMART" id="SM00861">
    <property type="entry name" value="Transket_pyr"/>
    <property type="match status" value="1"/>
</dbReference>
<evidence type="ECO:0000256" key="2">
    <source>
        <dbReference type="ARBA" id="ARBA00023002"/>
    </source>
</evidence>
<dbReference type="CDD" id="cd07036">
    <property type="entry name" value="TPP_PYR_E1-PDHc-beta_like"/>
    <property type="match status" value="1"/>
</dbReference>
<dbReference type="SUPFAM" id="SSF52922">
    <property type="entry name" value="TK C-terminal domain-like"/>
    <property type="match status" value="1"/>
</dbReference>
<dbReference type="PANTHER" id="PTHR43257:SF2">
    <property type="entry name" value="PYRUVATE DEHYDROGENASE E1 COMPONENT SUBUNIT BETA"/>
    <property type="match status" value="1"/>
</dbReference>
<comment type="cofactor">
    <cofactor evidence="1">
        <name>thiamine diphosphate</name>
        <dbReference type="ChEBI" id="CHEBI:58937"/>
    </cofactor>
</comment>
<keyword evidence="2" id="KW-0560">Oxidoreductase</keyword>
<dbReference type="EMBL" id="JAQQKY010000009">
    <property type="protein sequence ID" value="MDC7691968.1"/>
    <property type="molecule type" value="Genomic_DNA"/>
</dbReference>
<dbReference type="Pfam" id="PF02780">
    <property type="entry name" value="Transketolase_C"/>
    <property type="match status" value="1"/>
</dbReference>
<dbReference type="Gene3D" id="3.40.50.920">
    <property type="match status" value="1"/>
</dbReference>
<dbReference type="InterPro" id="IPR029061">
    <property type="entry name" value="THDP-binding"/>
</dbReference>
<dbReference type="SUPFAM" id="SSF52518">
    <property type="entry name" value="Thiamin diphosphate-binding fold (THDP-binding)"/>
    <property type="match status" value="1"/>
</dbReference>
<dbReference type="InterPro" id="IPR033248">
    <property type="entry name" value="Transketolase_C"/>
</dbReference>
<gene>
    <name evidence="5" type="ORF">PQU93_14425</name>
</gene>
<comment type="caution">
    <text evidence="5">The sequence shown here is derived from an EMBL/GenBank/DDBJ whole genome shotgun (WGS) entry which is preliminary data.</text>
</comment>
<organism evidence="5 6">
    <name type="scientific">Vogesella indigofera</name>
    <name type="common">Pseudomonas indigofera</name>
    <dbReference type="NCBI Taxonomy" id="45465"/>
    <lineage>
        <taxon>Bacteria</taxon>
        <taxon>Pseudomonadati</taxon>
        <taxon>Pseudomonadota</taxon>
        <taxon>Betaproteobacteria</taxon>
        <taxon>Neisseriales</taxon>
        <taxon>Chromobacteriaceae</taxon>
        <taxon>Vogesella</taxon>
    </lineage>
</organism>
<dbReference type="Gene3D" id="3.40.50.970">
    <property type="match status" value="1"/>
</dbReference>
<keyword evidence="6" id="KW-1185">Reference proteome</keyword>
<evidence type="ECO:0000259" key="4">
    <source>
        <dbReference type="SMART" id="SM00861"/>
    </source>
</evidence>
<dbReference type="InterPro" id="IPR009014">
    <property type="entry name" value="Transketo_C/PFOR_II"/>
</dbReference>
<proteinExistence type="predicted"/>